<dbReference type="EMBL" id="CP001899">
    <property type="protein sequence ID" value="ADC66179.1"/>
    <property type="molecule type" value="Genomic_DNA"/>
</dbReference>
<proteinExistence type="predicted"/>
<keyword evidence="2" id="KW-1185">Reference proteome</keyword>
<reference evidence="2" key="1">
    <citation type="submission" date="2010-02" db="EMBL/GenBank/DDBJ databases">
        <title>Complete sequence of Ferroglobus placidus DSM 10642.</title>
        <authorList>
            <consortium name="US DOE Joint Genome Institute"/>
            <person name="Lucas S."/>
            <person name="Copeland A."/>
            <person name="Lapidus A."/>
            <person name="Cheng J.-F."/>
            <person name="Bruce D."/>
            <person name="Goodwin L."/>
            <person name="Pitluck S."/>
            <person name="Saunders E."/>
            <person name="Brettin T."/>
            <person name="Detter J.C."/>
            <person name="Han C."/>
            <person name="Tapia R."/>
            <person name="Larimer F."/>
            <person name="Land M."/>
            <person name="Hauser L."/>
            <person name="Kyrpides N."/>
            <person name="Ivanova N."/>
            <person name="Holmes D."/>
            <person name="Lovley D."/>
            <person name="Kyrpides N."/>
            <person name="Anderson I.J."/>
            <person name="Woyke T."/>
        </authorList>
    </citation>
    <scope>NUCLEOTIDE SEQUENCE [LARGE SCALE GENOMIC DNA]</scope>
    <source>
        <strain evidence="2">DSM 10642 / AEDII12DO</strain>
    </source>
</reference>
<evidence type="ECO:0000313" key="2">
    <source>
        <dbReference type="Proteomes" id="UP000002613"/>
    </source>
</evidence>
<reference evidence="1 2" key="2">
    <citation type="journal article" date="2011" name="Stand. Genomic Sci.">
        <title>Complete genome sequence of Ferroglobus placidus AEDII12DO.</title>
        <authorList>
            <person name="Anderson I."/>
            <person name="Risso C."/>
            <person name="Holmes D."/>
            <person name="Lucas S."/>
            <person name="Copeland A."/>
            <person name="Lapidus A."/>
            <person name="Cheng J.F."/>
            <person name="Bruce D."/>
            <person name="Goodwin L."/>
            <person name="Pitluck S."/>
            <person name="Saunders E."/>
            <person name="Brettin T."/>
            <person name="Detter J.C."/>
            <person name="Han C."/>
            <person name="Tapia R."/>
            <person name="Larimer F."/>
            <person name="Land M."/>
            <person name="Hauser L."/>
            <person name="Woyke T."/>
            <person name="Lovley D."/>
            <person name="Kyrpides N."/>
            <person name="Ivanova N."/>
        </authorList>
    </citation>
    <scope>NUCLEOTIDE SEQUENCE [LARGE SCALE GENOMIC DNA]</scope>
    <source>
        <strain evidence="2">DSM 10642 / AEDII12DO</strain>
    </source>
</reference>
<name>D3S0B6_FERPA</name>
<gene>
    <name evidence="1" type="ordered locus">Ferp_2045</name>
</gene>
<dbReference type="KEGG" id="fpl:Ferp_2045"/>
<dbReference type="STRING" id="589924.Ferp_2045"/>
<dbReference type="PaxDb" id="589924-Ferp_2045"/>
<organism evidence="1 2">
    <name type="scientific">Ferroglobus placidus (strain DSM 10642 / AEDII12DO)</name>
    <dbReference type="NCBI Taxonomy" id="589924"/>
    <lineage>
        <taxon>Archaea</taxon>
        <taxon>Methanobacteriati</taxon>
        <taxon>Methanobacteriota</taxon>
        <taxon>Archaeoglobi</taxon>
        <taxon>Archaeoglobales</taxon>
        <taxon>Archaeoglobaceae</taxon>
        <taxon>Ferroglobus</taxon>
    </lineage>
</organism>
<dbReference type="AlphaFoldDB" id="D3S0B6"/>
<accession>D3S0B6</accession>
<sequence>MISPVKVVRKQKREKKPKQNCFNCLESSKAETPGYVYCFRWKVVVSCGRAKICPDYAPPVKRGGRKRRGGEKV</sequence>
<evidence type="ECO:0000313" key="1">
    <source>
        <dbReference type="EMBL" id="ADC66179.1"/>
    </source>
</evidence>
<dbReference type="Proteomes" id="UP000002613">
    <property type="component" value="Chromosome"/>
</dbReference>
<protein>
    <submittedName>
        <fullName evidence="1">Uncharacterized protein</fullName>
    </submittedName>
</protein>
<dbReference type="HOGENOM" id="CLU_2695576_0_0_2"/>